<accession>A0A3P7MQD1</accession>
<gene>
    <name evidence="1" type="ORF">CGOC_LOCUS11089</name>
</gene>
<dbReference type="OrthoDB" id="1701437at2759"/>
<dbReference type="AlphaFoldDB" id="A0A3P7MQD1"/>
<proteinExistence type="predicted"/>
<keyword evidence="2" id="KW-1185">Reference proteome</keyword>
<protein>
    <submittedName>
        <fullName evidence="1">Uncharacterized protein</fullName>
    </submittedName>
</protein>
<name>A0A3P7MQD1_CYLGO</name>
<dbReference type="Proteomes" id="UP000271889">
    <property type="component" value="Unassembled WGS sequence"/>
</dbReference>
<reference evidence="1 2" key="1">
    <citation type="submission" date="2018-11" db="EMBL/GenBank/DDBJ databases">
        <authorList>
            <consortium name="Pathogen Informatics"/>
        </authorList>
    </citation>
    <scope>NUCLEOTIDE SEQUENCE [LARGE SCALE GENOMIC DNA]</scope>
</reference>
<evidence type="ECO:0000313" key="1">
    <source>
        <dbReference type="EMBL" id="VDN28880.1"/>
    </source>
</evidence>
<organism evidence="1 2">
    <name type="scientific">Cylicostephanus goldi</name>
    <name type="common">Nematode worm</name>
    <dbReference type="NCBI Taxonomy" id="71465"/>
    <lineage>
        <taxon>Eukaryota</taxon>
        <taxon>Metazoa</taxon>
        <taxon>Ecdysozoa</taxon>
        <taxon>Nematoda</taxon>
        <taxon>Chromadorea</taxon>
        <taxon>Rhabditida</taxon>
        <taxon>Rhabditina</taxon>
        <taxon>Rhabditomorpha</taxon>
        <taxon>Strongyloidea</taxon>
        <taxon>Strongylidae</taxon>
        <taxon>Cylicostephanus</taxon>
    </lineage>
</organism>
<dbReference type="EMBL" id="UYRV01114398">
    <property type="protein sequence ID" value="VDN28880.1"/>
    <property type="molecule type" value="Genomic_DNA"/>
</dbReference>
<sequence>MACESLRVEQVDANFLDREYKQIIEQQLTELTIGLPVSLSRICDYFKPELSLLIDSVLWTTRVYRGASPGQLEMNIAYKDYPFRKEPHQDNWK</sequence>
<evidence type="ECO:0000313" key="2">
    <source>
        <dbReference type="Proteomes" id="UP000271889"/>
    </source>
</evidence>